<dbReference type="SUPFAM" id="SSF88723">
    <property type="entry name" value="PIN domain-like"/>
    <property type="match status" value="1"/>
</dbReference>
<name>W4LGU1_ENTF1</name>
<dbReference type="Proteomes" id="UP000019141">
    <property type="component" value="Unassembled WGS sequence"/>
</dbReference>
<dbReference type="InterPro" id="IPR029060">
    <property type="entry name" value="PIN-like_dom_sf"/>
</dbReference>
<dbReference type="PANTHER" id="PTHR42188">
    <property type="entry name" value="23S RRNA-SPECIFIC ENDONUCLEASE VAPC20"/>
    <property type="match status" value="1"/>
</dbReference>
<keyword evidence="2" id="KW-1185">Reference proteome</keyword>
<dbReference type="InterPro" id="IPR039018">
    <property type="entry name" value="VapC20-like"/>
</dbReference>
<dbReference type="GO" id="GO:0004521">
    <property type="term" value="F:RNA endonuclease activity"/>
    <property type="evidence" value="ECO:0007669"/>
    <property type="project" value="InterPro"/>
</dbReference>
<dbReference type="EMBL" id="AZHW01000772">
    <property type="protein sequence ID" value="ETW96561.1"/>
    <property type="molecule type" value="Genomic_DNA"/>
</dbReference>
<protein>
    <submittedName>
        <fullName evidence="1">Uncharacterized protein</fullName>
    </submittedName>
</protein>
<proteinExistence type="predicted"/>
<accession>W4LGU1</accession>
<evidence type="ECO:0000313" key="1">
    <source>
        <dbReference type="EMBL" id="ETW96561.1"/>
    </source>
</evidence>
<dbReference type="AlphaFoldDB" id="W4LGU1"/>
<gene>
    <name evidence="1" type="ORF">ETSY1_26140</name>
</gene>
<dbReference type="PANTHER" id="PTHR42188:SF1">
    <property type="entry name" value="23S RRNA-SPECIFIC ENDONUCLEASE VAPC20"/>
    <property type="match status" value="1"/>
</dbReference>
<dbReference type="GO" id="GO:0016075">
    <property type="term" value="P:rRNA catabolic process"/>
    <property type="evidence" value="ECO:0007669"/>
    <property type="project" value="TreeGrafter"/>
</dbReference>
<comment type="caution">
    <text evidence="1">The sequence shown here is derived from an EMBL/GenBank/DDBJ whole genome shotgun (WGS) entry which is preliminary data.</text>
</comment>
<organism evidence="1 2">
    <name type="scientific">Entotheonella factor</name>
    <dbReference type="NCBI Taxonomy" id="1429438"/>
    <lineage>
        <taxon>Bacteria</taxon>
        <taxon>Pseudomonadati</taxon>
        <taxon>Nitrospinota/Tectimicrobiota group</taxon>
        <taxon>Candidatus Tectimicrobiota</taxon>
        <taxon>Candidatus Entotheonellia</taxon>
        <taxon>Candidatus Entotheonellales</taxon>
        <taxon>Candidatus Entotheonellaceae</taxon>
        <taxon>Candidatus Entotheonella</taxon>
    </lineage>
</organism>
<dbReference type="Gene3D" id="3.40.50.1010">
    <property type="entry name" value="5'-nuclease"/>
    <property type="match status" value="1"/>
</dbReference>
<evidence type="ECO:0000313" key="2">
    <source>
        <dbReference type="Proteomes" id="UP000019141"/>
    </source>
</evidence>
<sequence>MALLYARDQWHQRVVEFSESLDSYHIFTTDAVFIEYLTAFSARGQHLRQQAVASARHFLHASFVTIIPQTRDLLLEGIALYENHPNKEYSLTDCISMHVMRHEGISEVLTNDHHFRQEGFRVLFE</sequence>
<reference evidence="1 2" key="1">
    <citation type="journal article" date="2014" name="Nature">
        <title>An environmental bacterial taxon with a large and distinct metabolic repertoire.</title>
        <authorList>
            <person name="Wilson M.C."/>
            <person name="Mori T."/>
            <person name="Ruckert C."/>
            <person name="Uria A.R."/>
            <person name="Helf M.J."/>
            <person name="Takada K."/>
            <person name="Gernert C."/>
            <person name="Steffens U.A."/>
            <person name="Heycke N."/>
            <person name="Schmitt S."/>
            <person name="Rinke C."/>
            <person name="Helfrich E.J."/>
            <person name="Brachmann A.O."/>
            <person name="Gurgui C."/>
            <person name="Wakimoto T."/>
            <person name="Kracht M."/>
            <person name="Crusemann M."/>
            <person name="Hentschel U."/>
            <person name="Abe I."/>
            <person name="Matsunaga S."/>
            <person name="Kalinowski J."/>
            <person name="Takeyama H."/>
            <person name="Piel J."/>
        </authorList>
    </citation>
    <scope>NUCLEOTIDE SEQUENCE [LARGE SCALE GENOMIC DNA]</scope>
    <source>
        <strain evidence="2">TSY1</strain>
    </source>
</reference>
<dbReference type="HOGENOM" id="CLU_136715_1_1_7"/>